<proteinExistence type="predicted"/>
<dbReference type="RefSeq" id="WP_215710706.1">
    <property type="nucleotide sequence ID" value="NZ_CAXSVT010000001.1"/>
</dbReference>
<dbReference type="InterPro" id="IPR036890">
    <property type="entry name" value="HATPase_C_sf"/>
</dbReference>
<dbReference type="EMBL" id="CP103070">
    <property type="protein sequence ID" value="UVO88719.1"/>
    <property type="molecule type" value="Genomic_DNA"/>
</dbReference>
<keyword evidence="1" id="KW-0547">Nucleotide-binding</keyword>
<evidence type="ECO:0000313" key="1">
    <source>
        <dbReference type="EMBL" id="UVO88719.1"/>
    </source>
</evidence>
<gene>
    <name evidence="1" type="ORF">NXW39_15285</name>
</gene>
<accession>A0A9X9IKB0</accession>
<dbReference type="Gene3D" id="3.30.565.10">
    <property type="entry name" value="Histidine kinase-like ATPase, C-terminal domain"/>
    <property type="match status" value="1"/>
</dbReference>
<sequence length="655" mass="77184">MEQKSNVQYRAEKEYKNSREKFFLLLREIISNSIHAVLIRQNKETNFIPQLDLNITFDENQCKIELRDNGEGFTEKNRLYFEELDKKNLEKEQFNFHPLGQGRLAIVYFTDSSEYETVYKDKDGTYQKRTIPYPNTSDGLFNFDEFVEEMPEIKDTYTTYTKLTAYLNKQNTLGRAKTFFYKYPNSKAFKQWFIETFFPFIVTNEQLVVNIIFNGEDVTVKKGNIESETERKPFEINLAEGNKSFMLWLIKKGTQMHGENPVTCFARNLKADLSNGKLSYSIDNNDGYLLYLTSEYFDEYVDTKGEKIEIPIDDILKINKKISEILDIEFSSIIENNQKETKRNLKNFKKKYPSLETFIEDSNIIDDKKIVNEKDIVQSAIDEKSRIEKKFWNQIDREFENEEDKLFSDSEECYKLLNSSLHIYVKHRESVLKRLHMLIQKFDEDGNDKSELESSVHELFIKRGTTLSDSSNINHLHNLWILDDKFTTFSNDFKVKSTKSGQPLSDVYIWADDPEKTKQILILELKSTTNAHNAGNTKEGMIAQVKRYAHDFYKHPHKTLNWTVNTEQVQYTGIILARKSDIDKELTSNSFSGGYKPIPFLANSYYFEDNFSKDDNPRNKMDIRIELYSFEDIYELASNRNDVFFKLLKKEFDIE</sequence>
<dbReference type="GO" id="GO:0005524">
    <property type="term" value="F:ATP binding"/>
    <property type="evidence" value="ECO:0007669"/>
    <property type="project" value="UniProtKB-KW"/>
</dbReference>
<keyword evidence="1" id="KW-0067">ATP-binding</keyword>
<name>A0A9X9IKB0_BACFG</name>
<reference evidence="1" key="1">
    <citation type="submission" date="2022-08" db="EMBL/GenBank/DDBJ databases">
        <title>Genome Sequencing of Bacteroides fragilis Group Isolates with Nanopore Technology.</title>
        <authorList>
            <person name="Tisza M.J."/>
            <person name="Smith D."/>
            <person name="Dekker J.P."/>
        </authorList>
    </citation>
    <scope>NUCLEOTIDE SEQUENCE</scope>
    <source>
        <strain evidence="1">BFG-49</strain>
    </source>
</reference>
<dbReference type="Proteomes" id="UP001058403">
    <property type="component" value="Chromosome"/>
</dbReference>
<evidence type="ECO:0000313" key="2">
    <source>
        <dbReference type="Proteomes" id="UP001058403"/>
    </source>
</evidence>
<organism evidence="1 2">
    <name type="scientific">Bacteroides fragilis</name>
    <dbReference type="NCBI Taxonomy" id="817"/>
    <lineage>
        <taxon>Bacteria</taxon>
        <taxon>Pseudomonadati</taxon>
        <taxon>Bacteroidota</taxon>
        <taxon>Bacteroidia</taxon>
        <taxon>Bacteroidales</taxon>
        <taxon>Bacteroidaceae</taxon>
        <taxon>Bacteroides</taxon>
    </lineage>
</organism>
<protein>
    <submittedName>
        <fullName evidence="1">ATP-binding protein</fullName>
    </submittedName>
</protein>
<dbReference type="SUPFAM" id="SSF55874">
    <property type="entry name" value="ATPase domain of HSP90 chaperone/DNA topoisomerase II/histidine kinase"/>
    <property type="match status" value="1"/>
</dbReference>
<dbReference type="AlphaFoldDB" id="A0A9X9IKB0"/>